<evidence type="ECO:0000259" key="16">
    <source>
        <dbReference type="PROSITE" id="PS50894"/>
    </source>
</evidence>
<evidence type="ECO:0000256" key="4">
    <source>
        <dbReference type="ARBA" id="ARBA00022553"/>
    </source>
</evidence>
<feature type="domain" description="HPt" evidence="16">
    <location>
        <begin position="709"/>
        <end position="813"/>
    </location>
</feature>
<dbReference type="CDD" id="cd17546">
    <property type="entry name" value="REC_hyHK_CKI1_RcsC-like"/>
    <property type="match status" value="1"/>
</dbReference>
<keyword evidence="11" id="KW-0175">Coiled coil</keyword>
<protein>
    <recommendedName>
        <fullName evidence="3">Chemotaxis protein CheA</fullName>
        <ecNumber evidence="2">2.7.13.3</ecNumber>
    </recommendedName>
</protein>
<dbReference type="InterPro" id="IPR036061">
    <property type="entry name" value="CheW-like_dom_sf"/>
</dbReference>
<dbReference type="InterPro" id="IPR051315">
    <property type="entry name" value="Bact_Chemotaxis_CheA"/>
</dbReference>
<dbReference type="SUPFAM" id="SSF47226">
    <property type="entry name" value="Histidine-containing phosphotransfer domain, HPT domain"/>
    <property type="match status" value="3"/>
</dbReference>
<dbReference type="GO" id="GO:0006935">
    <property type="term" value="P:chemotaxis"/>
    <property type="evidence" value="ECO:0007669"/>
    <property type="project" value="InterPro"/>
</dbReference>
<dbReference type="PROSITE" id="PS50110">
    <property type="entry name" value="RESPONSE_REGULATORY"/>
    <property type="match status" value="1"/>
</dbReference>
<evidence type="ECO:0000256" key="11">
    <source>
        <dbReference type="SAM" id="Coils"/>
    </source>
</evidence>
<dbReference type="PANTHER" id="PTHR43395:SF8">
    <property type="entry name" value="HISTIDINE KINASE"/>
    <property type="match status" value="1"/>
</dbReference>
<evidence type="ECO:0000256" key="5">
    <source>
        <dbReference type="ARBA" id="ARBA00022679"/>
    </source>
</evidence>
<evidence type="ECO:0000256" key="9">
    <source>
        <dbReference type="PROSITE-ProRule" id="PRU00110"/>
    </source>
</evidence>
<feature type="modified residue" description="4-aspartylphosphate" evidence="10">
    <location>
        <position position="2339"/>
    </location>
</feature>
<dbReference type="STRING" id="395495.Lcho_3967"/>
<dbReference type="Gene3D" id="3.40.50.2300">
    <property type="match status" value="1"/>
</dbReference>
<evidence type="ECO:0000256" key="10">
    <source>
        <dbReference type="PROSITE-ProRule" id="PRU00169"/>
    </source>
</evidence>
<dbReference type="InterPro" id="IPR058661">
    <property type="entry name" value="FimL_2nd"/>
</dbReference>
<dbReference type="Gene3D" id="3.30.565.10">
    <property type="entry name" value="Histidine kinase-like ATPase, C-terminal domain"/>
    <property type="match status" value="1"/>
</dbReference>
<dbReference type="GO" id="GO:0000155">
    <property type="term" value="F:phosphorelay sensor kinase activity"/>
    <property type="evidence" value="ECO:0007669"/>
    <property type="project" value="InterPro"/>
</dbReference>
<feature type="modified residue" description="Phosphohistidine" evidence="9">
    <location>
        <position position="1628"/>
    </location>
</feature>
<dbReference type="SMART" id="SM01231">
    <property type="entry name" value="H-kinase_dim"/>
    <property type="match status" value="1"/>
</dbReference>
<feature type="domain" description="Response regulatory" evidence="14">
    <location>
        <begin position="2290"/>
        <end position="2406"/>
    </location>
</feature>
<dbReference type="Pfam" id="PF01627">
    <property type="entry name" value="Hpt"/>
    <property type="match status" value="3"/>
</dbReference>
<dbReference type="GO" id="GO:0005737">
    <property type="term" value="C:cytoplasm"/>
    <property type="evidence" value="ECO:0007669"/>
    <property type="project" value="InterPro"/>
</dbReference>
<dbReference type="InterPro" id="IPR004358">
    <property type="entry name" value="Sig_transdc_His_kin-like_C"/>
</dbReference>
<dbReference type="InterPro" id="IPR001789">
    <property type="entry name" value="Sig_transdc_resp-reg_receiver"/>
</dbReference>
<dbReference type="SMART" id="SM00260">
    <property type="entry name" value="CheW"/>
    <property type="match status" value="1"/>
</dbReference>
<keyword evidence="6 17" id="KW-0418">Kinase</keyword>
<dbReference type="SUPFAM" id="SSF52172">
    <property type="entry name" value="CheY-like"/>
    <property type="match status" value="1"/>
</dbReference>
<dbReference type="Pfam" id="PF02518">
    <property type="entry name" value="HATPase_c"/>
    <property type="match status" value="1"/>
</dbReference>
<dbReference type="PROSITE" id="PS50894">
    <property type="entry name" value="HPT"/>
    <property type="match status" value="3"/>
</dbReference>
<dbReference type="FunFam" id="3.30.565.10:FF:000016">
    <property type="entry name" value="Chemotaxis protein CheA, putative"/>
    <property type="match status" value="1"/>
</dbReference>
<organism evidence="17 18">
    <name type="scientific">Leptothrix cholodnii (strain ATCC 51168 / LMG 8142 / SP-6)</name>
    <name type="common">Leptothrix discophora (strain SP-6)</name>
    <dbReference type="NCBI Taxonomy" id="395495"/>
    <lineage>
        <taxon>Bacteria</taxon>
        <taxon>Pseudomonadati</taxon>
        <taxon>Pseudomonadota</taxon>
        <taxon>Betaproteobacteria</taxon>
        <taxon>Burkholderiales</taxon>
        <taxon>Sphaerotilaceae</taxon>
        <taxon>Leptothrix</taxon>
    </lineage>
</organism>
<evidence type="ECO:0000259" key="13">
    <source>
        <dbReference type="PROSITE" id="PS50109"/>
    </source>
</evidence>
<comment type="catalytic activity">
    <reaction evidence="1">
        <text>ATP + protein L-histidine = ADP + protein N-phospho-L-histidine.</text>
        <dbReference type="EC" id="2.7.13.3"/>
    </reaction>
</comment>
<dbReference type="Proteomes" id="UP000001693">
    <property type="component" value="Chromosome"/>
</dbReference>
<dbReference type="SUPFAM" id="SSF50341">
    <property type="entry name" value="CheW-like"/>
    <property type="match status" value="1"/>
</dbReference>
<dbReference type="InterPro" id="IPR011006">
    <property type="entry name" value="CheY-like_superfamily"/>
</dbReference>
<evidence type="ECO:0000256" key="1">
    <source>
        <dbReference type="ARBA" id="ARBA00000085"/>
    </source>
</evidence>
<feature type="region of interest" description="Disordered" evidence="12">
    <location>
        <begin position="1383"/>
        <end position="1403"/>
    </location>
</feature>
<evidence type="ECO:0000313" key="17">
    <source>
        <dbReference type="EMBL" id="ACB36221.1"/>
    </source>
</evidence>
<dbReference type="eggNOG" id="COG2198">
    <property type="taxonomic scope" value="Bacteria"/>
</dbReference>
<dbReference type="PANTHER" id="PTHR43395">
    <property type="entry name" value="SENSOR HISTIDINE KINASE CHEA"/>
    <property type="match status" value="1"/>
</dbReference>
<dbReference type="InterPro" id="IPR002545">
    <property type="entry name" value="CheW-lke_dom"/>
</dbReference>
<name>B1Y8F5_LEPCP</name>
<dbReference type="Gene3D" id="1.20.120.160">
    <property type="entry name" value="HPT domain"/>
    <property type="match status" value="3"/>
</dbReference>
<sequence>MQMDPQHTTAATPVADDLSALAWVHEELRKTLEQAHKGLRRYLREVEASAHSDLDDVEPTILRNARQHLHEGVGALQLVNVPEGALLLRASEAAVQRYVAKPQRMDMKGVEAVERASFALLDYLGRRLSGKPAPAVGLFPQLRVLLELNAAERIHPADLWPHDWRWRAVPALASVPHAADAALLADVERRMLALVKQNSPEAAAALTRAFGAVALAAAPVSLQEATLWSIAAGFFEAWGRGLLVPDLFLKRTASRAMAAMRARVRGDADVSERLAQDLLFFCERAVPAPDAPAPHLAAVRTAYQLADEPAPDYTEPRFGRHDPSLIQQARKRVVSAKESWNGVAGTEPQRLANLGETFGLVGDSMRKLYAGGGRLADALAAAADVTARQARPPAPQLAMEVATSLLYLEAALDEGEFDHPDQAERAERLAQRIERVTAGAAAEPLEPWMEELYRRVSDRQTMGSVVQELRASLSEVERQIDQFFRSPSESGLLAAVPDQLASMRGVFSVLAIAPAMQAVARMRSDVEQLLHVDADPRSQATLASFQRLAGNLGALGFLIDMLSVQPQMTKQLFRFDMLNGVLAPVMGRSAMAPDLVDRAQAIADAVRRNEVPLAQVSAELASLSQEATVNDQPALAASLSSAQAALSQAAEAGAGRDTEGAAREYVAQAMDDFVATATSPMGLDPIGLPMISRPMELGPEDTPAFAPTGLEDDHEMRGVFLEESAEVLADAQAALAELNVSPSDLSAMITTRRAFHTLKGSSRMVGFAAFGEAAWACEQLYNHALAEQSPASADLRTFTGDALAYFAAWISAIGHGTEARFTPDPVMAAADTLRLAGELMRVHLPGEEAPSSPPQSDYGPLSDLIDLEVPFGDTGAPVVETLQATQPVRLPPIGSPEVGEPMFRLAPEIAAPVDVDLVLDFDVDAPLPEPPQLPAHETADEVVWASTAPAPESFEPVAEPPLIEPIEIGLPPAEVADAERPDAGPPDFDLPDTEAPDAAALEAELDGQADADTRWSAEPPSLLDAEFTVVAPLDALADVPDAPVWPTETEAPLLTEVIEPQPLFDAVDAAALLPHDLPVLDEVATVADFGAVPAEVDALEIPEVAVEPELPVLSDEQAAAYFAAPEFVQAPPSEPHADIDLSETGQPADEPAVLSVEPFDERPADVLAELPPDAPDVPVAPDDVWVEPPVAPEPVDAPLEIVDQVDAVASDEPDEPPAPVRTGAAVFRLEDFRPSAPLPIAPDERRADEQIKVVGPLRLQIPLFNIFLNEADELSRRLNNELALWSLELDRPVGETAGALAHSLAGCSATVGFADLSQLARELEHALGRAQYLGAGDETDAELFIGVADEIRRLLHQFAAGFLQTPAPGLHERLQAWQEAAAQRLPVRPPETSSGDSTLDASGAVSDFDALPTQELIAAGEAIDVMSLDFELPTDSPADLVVELGEREAGFDAAPEPVFESGDVLDLTLDEPVAQVAASDAIATDGIDEAPAAADALAPALPADEPVLQPTLLDADMTVWPLAAESADIDLQALSQPSDERVYGAMPAAVDLPLDLPWSVPSKPLPLDGLHEEIDADIDQQDQVDAELFPIFDEEAQELLPQLAAQVAEWQRAPADPSAATACMRTLHTFKGSARLAGAMRLGELAHRFESAIERLIGHGPVAAADLDDLQRRADGLSAAFDAVRAAHGAAPASMLGLLTPPSVSGAWGTRPVPLSEHRSEFASLSGLSPLDTGRGSDTGFNIDQMADGGPPSTRPAVLASAFSALSADADGSDPIDWSRFLGDAEQLPLHTPDRAPTSVQPVRVRAALLDRLVNLAGEVSITRSRLEAEVGSIRASMTDLTENLERLNQQLRDVTLQAETQLESRLKAARAASQEFDPLELDRYTRLQELTRMMAESVNDVATVRSTMQRTVQAAEDELAVQARLTRELQGDLLRTRMVEFESLSERLYRVVRQASKETGKQVRFDIVGGSIEVDRGVLDRMTAAFEHLLRNCVTHGIEAPEQRVAAGKDPTGSIVVSLEQEGNEVSVEIRDDGAGLDLPRIRERAVAMGLITSGAELSENELANLILAPGLSTMVVVTELAGRGVGMDVVRSDVHAMGGRIETRSQTGRGTRFKLVLPLTTVVTQVVILRAGARSIAVPSNLVELVQRAAPGAIDQAYQQGRYSYGGLQLPFFWLGALLESSGRGVETGRTLPVVIVRSAQQRVALHVDEIQGSHEVVVKNLGPQLSRLPGLAGMTLLASGAVALIYNPVALASVYGESALRLMQLASAMPANAPTQPGQETIRPAPLVLVVDDSLTVRRVTKRLLEREGYRVALAKDGLEALDALSGERPVAVLSDIEMPRMDGFDLLRNIRGDAELASLPVIMITSRIAKKHRDIATELGANHYLGKPYSEEELLGLLRQHAGAQRRAVA</sequence>
<evidence type="ECO:0000259" key="15">
    <source>
        <dbReference type="PROSITE" id="PS50851"/>
    </source>
</evidence>
<evidence type="ECO:0000256" key="7">
    <source>
        <dbReference type="ARBA" id="ARBA00023012"/>
    </source>
</evidence>
<evidence type="ECO:0000256" key="2">
    <source>
        <dbReference type="ARBA" id="ARBA00012438"/>
    </source>
</evidence>
<dbReference type="PRINTS" id="PR00344">
    <property type="entry name" value="BCTRLSENSOR"/>
</dbReference>
<evidence type="ECO:0000256" key="6">
    <source>
        <dbReference type="ARBA" id="ARBA00022777"/>
    </source>
</evidence>
<dbReference type="EMBL" id="CP001013">
    <property type="protein sequence ID" value="ACB36221.1"/>
    <property type="molecule type" value="Genomic_DNA"/>
</dbReference>
<dbReference type="Pfam" id="PF01584">
    <property type="entry name" value="CheW"/>
    <property type="match status" value="1"/>
</dbReference>
<dbReference type="SUPFAM" id="SSF55874">
    <property type="entry name" value="ATPase domain of HSP90 chaperone/DNA topoisomerase II/histidine kinase"/>
    <property type="match status" value="1"/>
</dbReference>
<dbReference type="InterPro" id="IPR008207">
    <property type="entry name" value="Sig_transdc_His_kin_Hpt_dom"/>
</dbReference>
<keyword evidence="4 10" id="KW-0597">Phosphoprotein</keyword>
<evidence type="ECO:0000256" key="8">
    <source>
        <dbReference type="ARBA" id="ARBA00035100"/>
    </source>
</evidence>
<dbReference type="SMART" id="SM00073">
    <property type="entry name" value="HPT"/>
    <property type="match status" value="3"/>
</dbReference>
<dbReference type="eggNOG" id="COG0643">
    <property type="taxonomic scope" value="Bacteria"/>
</dbReference>
<feature type="domain" description="Histidine kinase" evidence="13">
    <location>
        <begin position="1893"/>
        <end position="2123"/>
    </location>
</feature>
<feature type="domain" description="HPt" evidence="16">
    <location>
        <begin position="1256"/>
        <end position="1358"/>
    </location>
</feature>
<dbReference type="PROSITE" id="PS50851">
    <property type="entry name" value="CHEW"/>
    <property type="match status" value="1"/>
</dbReference>
<dbReference type="Pfam" id="PF26379">
    <property type="entry name" value="FimL_2nd"/>
    <property type="match status" value="1"/>
</dbReference>
<comment type="function">
    <text evidence="8">Involved in the transmission of sensory signals from the chemoreceptors to the flagellar motors. CheA is autophosphorylated; it can transfer its phosphate group to either CheB or CheY.</text>
</comment>
<dbReference type="CDD" id="cd00088">
    <property type="entry name" value="HPT"/>
    <property type="match status" value="2"/>
</dbReference>
<dbReference type="InterPro" id="IPR036890">
    <property type="entry name" value="HATPase_C_sf"/>
</dbReference>
<dbReference type="InterPro" id="IPR005467">
    <property type="entry name" value="His_kinase_dom"/>
</dbReference>
<dbReference type="Pfam" id="PF00072">
    <property type="entry name" value="Response_reg"/>
    <property type="match status" value="1"/>
</dbReference>
<evidence type="ECO:0000256" key="3">
    <source>
        <dbReference type="ARBA" id="ARBA00021495"/>
    </source>
</evidence>
<dbReference type="eggNOG" id="COG0784">
    <property type="taxonomic scope" value="Bacteria"/>
</dbReference>
<feature type="domain" description="CheW-like" evidence="15">
    <location>
        <begin position="2125"/>
        <end position="2260"/>
    </location>
</feature>
<feature type="modified residue" description="Phosphohistidine" evidence="9">
    <location>
        <position position="1302"/>
    </location>
</feature>
<accession>B1Y8F5</accession>
<dbReference type="SMART" id="SM00387">
    <property type="entry name" value="HATPase_c"/>
    <property type="match status" value="1"/>
</dbReference>
<dbReference type="KEGG" id="lch:Lcho_3967"/>
<reference evidence="17 18" key="1">
    <citation type="submission" date="2008-03" db="EMBL/GenBank/DDBJ databases">
        <title>Complete sequence of Leptothrix cholodnii SP-6.</title>
        <authorList>
            <consortium name="US DOE Joint Genome Institute"/>
            <person name="Copeland A."/>
            <person name="Lucas S."/>
            <person name="Lapidus A."/>
            <person name="Glavina del Rio T."/>
            <person name="Dalin E."/>
            <person name="Tice H."/>
            <person name="Bruce D."/>
            <person name="Goodwin L."/>
            <person name="Pitluck S."/>
            <person name="Chertkov O."/>
            <person name="Brettin T."/>
            <person name="Detter J.C."/>
            <person name="Han C."/>
            <person name="Kuske C.R."/>
            <person name="Schmutz J."/>
            <person name="Larimer F."/>
            <person name="Land M."/>
            <person name="Hauser L."/>
            <person name="Kyrpides N."/>
            <person name="Lykidis A."/>
            <person name="Emerson D."/>
            <person name="Richardson P."/>
        </authorList>
    </citation>
    <scope>NUCLEOTIDE SEQUENCE [LARGE SCALE GENOMIC DNA]</scope>
    <source>
        <strain evidence="18">ATCC 51168 / LMG 8142 / SP-6</strain>
    </source>
</reference>
<dbReference type="EC" id="2.7.13.3" evidence="2"/>
<evidence type="ECO:0000256" key="12">
    <source>
        <dbReference type="SAM" id="MobiDB-lite"/>
    </source>
</evidence>
<dbReference type="InterPro" id="IPR003594">
    <property type="entry name" value="HATPase_dom"/>
</dbReference>
<keyword evidence="18" id="KW-1185">Reference proteome</keyword>
<evidence type="ECO:0000313" key="18">
    <source>
        <dbReference type="Proteomes" id="UP000001693"/>
    </source>
</evidence>
<dbReference type="SMART" id="SM00448">
    <property type="entry name" value="REC"/>
    <property type="match status" value="1"/>
</dbReference>
<keyword evidence="5" id="KW-0808">Transferase</keyword>
<feature type="compositionally biased region" description="Polar residues" evidence="12">
    <location>
        <begin position="1391"/>
        <end position="1400"/>
    </location>
</feature>
<dbReference type="InterPro" id="IPR004105">
    <property type="entry name" value="CheA-like_dim"/>
</dbReference>
<proteinExistence type="predicted"/>
<dbReference type="HOGENOM" id="CLU_000650_0_1_4"/>
<dbReference type="Gene3D" id="2.30.30.40">
    <property type="entry name" value="SH3 Domains"/>
    <property type="match status" value="1"/>
</dbReference>
<feature type="modified residue" description="Phosphohistidine" evidence="9">
    <location>
        <position position="756"/>
    </location>
</feature>
<evidence type="ECO:0000259" key="14">
    <source>
        <dbReference type="PROSITE" id="PS50110"/>
    </source>
</evidence>
<dbReference type="InterPro" id="IPR036641">
    <property type="entry name" value="HPT_dom_sf"/>
</dbReference>
<dbReference type="PROSITE" id="PS50109">
    <property type="entry name" value="HIS_KIN"/>
    <property type="match status" value="1"/>
</dbReference>
<feature type="domain" description="HPt" evidence="16">
    <location>
        <begin position="1581"/>
        <end position="1687"/>
    </location>
</feature>
<gene>
    <name evidence="17" type="ordered locus">Lcho_3967</name>
</gene>
<feature type="coiled-coil region" evidence="11">
    <location>
        <begin position="1831"/>
        <end position="1865"/>
    </location>
</feature>
<keyword evidence="7" id="KW-0902">Two-component regulatory system</keyword>